<dbReference type="EMBL" id="NKJJ02000008">
    <property type="protein sequence ID" value="TPR10167.1"/>
    <property type="molecule type" value="Genomic_DNA"/>
</dbReference>
<dbReference type="Proteomes" id="UP000197666">
    <property type="component" value="Unassembled WGS sequence"/>
</dbReference>
<comment type="caution">
    <text evidence="2">The sequence shown here is derived from an EMBL/GenBank/DDBJ whole genome shotgun (WGS) entry which is preliminary data.</text>
</comment>
<feature type="region of interest" description="Disordered" evidence="1">
    <location>
        <begin position="44"/>
        <end position="64"/>
    </location>
</feature>
<organism evidence="2 3">
    <name type="scientific">Aspergillus niger</name>
    <dbReference type="NCBI Taxonomy" id="5061"/>
    <lineage>
        <taxon>Eukaryota</taxon>
        <taxon>Fungi</taxon>
        <taxon>Dikarya</taxon>
        <taxon>Ascomycota</taxon>
        <taxon>Pezizomycotina</taxon>
        <taxon>Eurotiomycetes</taxon>
        <taxon>Eurotiomycetidae</taxon>
        <taxon>Eurotiales</taxon>
        <taxon>Aspergillaceae</taxon>
        <taxon>Aspergillus</taxon>
        <taxon>Aspergillus subgen. Circumdati</taxon>
    </lineage>
</organism>
<dbReference type="AlphaFoldDB" id="A0A505IAT2"/>
<evidence type="ECO:0000256" key="1">
    <source>
        <dbReference type="SAM" id="MobiDB-lite"/>
    </source>
</evidence>
<accession>A0A505IAT2</accession>
<evidence type="ECO:0000313" key="2">
    <source>
        <dbReference type="EMBL" id="TPR10167.1"/>
    </source>
</evidence>
<protein>
    <submittedName>
        <fullName evidence="2">Exportin 1-like family protein</fullName>
    </submittedName>
</protein>
<gene>
    <name evidence="2" type="ORF">CAN33_0055115</name>
</gene>
<proteinExistence type="predicted"/>
<reference evidence="3" key="1">
    <citation type="submission" date="2018-10" db="EMBL/GenBank/DDBJ databases">
        <title>FDA dAtabase for Regulatory Grade micrObial Sequences (FDA-ARGOS): Supporting development and validation of Infectious Disease Dx tests.</title>
        <authorList>
            <person name="Kerrigan L."/>
            <person name="Tallon L."/>
            <person name="Sadzewicz L."/>
            <person name="Sengamalay N."/>
            <person name="Ott S."/>
            <person name="Godinez A."/>
            <person name="Nagaraj S."/>
            <person name="Vavikolanu K."/>
            <person name="Nadendla S."/>
            <person name="George J."/>
            <person name="Sichtig H."/>
        </authorList>
    </citation>
    <scope>NUCLEOTIDE SEQUENCE [LARGE SCALE GENOMIC DNA]</scope>
    <source>
        <strain evidence="3">FDAARGOS_311</strain>
    </source>
</reference>
<name>A0A505IAT2_ASPNG</name>
<sequence>MTTFVAYQRAGNTYVPLLERCLDREASGFRTPLTRNYWKVKKKGNKAKGSGTSLEHLGGQAGCA</sequence>
<evidence type="ECO:0000313" key="3">
    <source>
        <dbReference type="Proteomes" id="UP000197666"/>
    </source>
</evidence>